<dbReference type="Gramene" id="Os05t0192200-00">
    <property type="protein sequence ID" value="Os05t0192200-00"/>
    <property type="gene ID" value="Os05g0192200"/>
</dbReference>
<evidence type="ECO:0000313" key="3">
    <source>
        <dbReference type="Proteomes" id="UP000059680"/>
    </source>
</evidence>
<keyword evidence="3" id="KW-1185">Reference proteome</keyword>
<reference evidence="2 3" key="3">
    <citation type="journal article" date="2013" name="Rice">
        <title>Improvement of the Oryza sativa Nipponbare reference genome using next generation sequence and optical map data.</title>
        <authorList>
            <person name="Kawahara Y."/>
            <person name="de la Bastide M."/>
            <person name="Hamilton J.P."/>
            <person name="Kanamori H."/>
            <person name="McCombie W.R."/>
            <person name="Ouyang S."/>
            <person name="Schwartz D.C."/>
            <person name="Tanaka T."/>
            <person name="Wu J."/>
            <person name="Zhou S."/>
            <person name="Childs K.L."/>
            <person name="Davidson R.M."/>
            <person name="Lin H."/>
            <person name="Quesada-Ocampo L."/>
            <person name="Vaillancourt B."/>
            <person name="Sakai H."/>
            <person name="Lee S.S."/>
            <person name="Kim J."/>
            <person name="Numa H."/>
            <person name="Itoh T."/>
            <person name="Buell C.R."/>
            <person name="Matsumoto T."/>
        </authorList>
    </citation>
    <scope>NUCLEOTIDE SEQUENCE [LARGE SCALE GENOMIC DNA]</scope>
    <source>
        <strain evidence="3">cv. Nipponbare</strain>
    </source>
</reference>
<dbReference type="PaxDb" id="39947-A0A0P0WIT8"/>
<feature type="compositionally biased region" description="Low complexity" evidence="1">
    <location>
        <begin position="93"/>
        <end position="107"/>
    </location>
</feature>
<sequence>VPESVLGVVGEVGEGGLVDVEHPDLLAVAGELEALGVGDGLVDDDGGVTAVVATRACSGRRSPRTWPAPSSTRSRCVPPRLASSCRTPRRRAPPAARRSPAAAAARG</sequence>
<gene>
    <name evidence="2" type="ordered locus">Os05g0192200</name>
    <name evidence="2" type="ORF">OSNPB_050192200</name>
</gene>
<accession>A0A0P0WIT8</accession>
<reference evidence="3" key="1">
    <citation type="journal article" date="2005" name="Nature">
        <title>The map-based sequence of the rice genome.</title>
        <authorList>
            <consortium name="International rice genome sequencing project (IRGSP)"/>
            <person name="Matsumoto T."/>
            <person name="Wu J."/>
            <person name="Kanamori H."/>
            <person name="Katayose Y."/>
            <person name="Fujisawa M."/>
            <person name="Namiki N."/>
            <person name="Mizuno H."/>
            <person name="Yamamoto K."/>
            <person name="Antonio B.A."/>
            <person name="Baba T."/>
            <person name="Sakata K."/>
            <person name="Nagamura Y."/>
            <person name="Aoki H."/>
            <person name="Arikawa K."/>
            <person name="Arita K."/>
            <person name="Bito T."/>
            <person name="Chiden Y."/>
            <person name="Fujitsuka N."/>
            <person name="Fukunaka R."/>
            <person name="Hamada M."/>
            <person name="Harada C."/>
            <person name="Hayashi A."/>
            <person name="Hijishita S."/>
            <person name="Honda M."/>
            <person name="Hosokawa S."/>
            <person name="Ichikawa Y."/>
            <person name="Idonuma A."/>
            <person name="Iijima M."/>
            <person name="Ikeda M."/>
            <person name="Ikeno M."/>
            <person name="Ito K."/>
            <person name="Ito S."/>
            <person name="Ito T."/>
            <person name="Ito Y."/>
            <person name="Ito Y."/>
            <person name="Iwabuchi A."/>
            <person name="Kamiya K."/>
            <person name="Karasawa W."/>
            <person name="Kurita K."/>
            <person name="Katagiri S."/>
            <person name="Kikuta A."/>
            <person name="Kobayashi H."/>
            <person name="Kobayashi N."/>
            <person name="Machita K."/>
            <person name="Maehara T."/>
            <person name="Masukawa M."/>
            <person name="Mizubayashi T."/>
            <person name="Mukai Y."/>
            <person name="Nagasaki H."/>
            <person name="Nagata Y."/>
            <person name="Naito S."/>
            <person name="Nakashima M."/>
            <person name="Nakama Y."/>
            <person name="Nakamichi Y."/>
            <person name="Nakamura M."/>
            <person name="Meguro A."/>
            <person name="Negishi M."/>
            <person name="Ohta I."/>
            <person name="Ohta T."/>
            <person name="Okamoto M."/>
            <person name="Ono N."/>
            <person name="Saji S."/>
            <person name="Sakaguchi M."/>
            <person name="Sakai K."/>
            <person name="Shibata M."/>
            <person name="Shimokawa T."/>
            <person name="Song J."/>
            <person name="Takazaki Y."/>
            <person name="Terasawa K."/>
            <person name="Tsugane M."/>
            <person name="Tsuji K."/>
            <person name="Ueda S."/>
            <person name="Waki K."/>
            <person name="Yamagata H."/>
            <person name="Yamamoto M."/>
            <person name="Yamamoto S."/>
            <person name="Yamane H."/>
            <person name="Yoshiki S."/>
            <person name="Yoshihara R."/>
            <person name="Yukawa K."/>
            <person name="Zhong H."/>
            <person name="Yano M."/>
            <person name="Yuan Q."/>
            <person name="Ouyang S."/>
            <person name="Liu J."/>
            <person name="Jones K.M."/>
            <person name="Gansberger K."/>
            <person name="Moffat K."/>
            <person name="Hill J."/>
            <person name="Bera J."/>
            <person name="Fadrosh D."/>
            <person name="Jin S."/>
            <person name="Johri S."/>
            <person name="Kim M."/>
            <person name="Overton L."/>
            <person name="Reardon M."/>
            <person name="Tsitrin T."/>
            <person name="Vuong H."/>
            <person name="Weaver B."/>
            <person name="Ciecko A."/>
            <person name="Tallon L."/>
            <person name="Jackson J."/>
            <person name="Pai G."/>
            <person name="Aken S.V."/>
            <person name="Utterback T."/>
            <person name="Reidmuller S."/>
            <person name="Feldblyum T."/>
            <person name="Hsiao J."/>
            <person name="Zismann V."/>
            <person name="Iobst S."/>
            <person name="de Vazeille A.R."/>
            <person name="Buell C.R."/>
            <person name="Ying K."/>
            <person name="Li Y."/>
            <person name="Lu T."/>
            <person name="Huang Y."/>
            <person name="Zhao Q."/>
            <person name="Feng Q."/>
            <person name="Zhang L."/>
            <person name="Zhu J."/>
            <person name="Weng Q."/>
            <person name="Mu J."/>
            <person name="Lu Y."/>
            <person name="Fan D."/>
            <person name="Liu Y."/>
            <person name="Guan J."/>
            <person name="Zhang Y."/>
            <person name="Yu S."/>
            <person name="Liu X."/>
            <person name="Zhang Y."/>
            <person name="Hong G."/>
            <person name="Han B."/>
            <person name="Choisne N."/>
            <person name="Demange N."/>
            <person name="Orjeda G."/>
            <person name="Samain S."/>
            <person name="Cattolico L."/>
            <person name="Pelletier E."/>
            <person name="Couloux A."/>
            <person name="Segurens B."/>
            <person name="Wincker P."/>
            <person name="D'Hont A."/>
            <person name="Scarpelli C."/>
            <person name="Weissenbach J."/>
            <person name="Salanoubat M."/>
            <person name="Quetier F."/>
            <person name="Yu Y."/>
            <person name="Kim H.R."/>
            <person name="Rambo T."/>
            <person name="Currie J."/>
            <person name="Collura K."/>
            <person name="Luo M."/>
            <person name="Yang T."/>
            <person name="Ammiraju J.S.S."/>
            <person name="Engler F."/>
            <person name="Soderlund C."/>
            <person name="Wing R.A."/>
            <person name="Palmer L.E."/>
            <person name="de la Bastide M."/>
            <person name="Spiegel L."/>
            <person name="Nascimento L."/>
            <person name="Zutavern T."/>
            <person name="O'Shaughnessy A."/>
            <person name="Dike S."/>
            <person name="Dedhia N."/>
            <person name="Preston R."/>
            <person name="Balija V."/>
            <person name="McCombie W.R."/>
            <person name="Chow T."/>
            <person name="Chen H."/>
            <person name="Chung M."/>
            <person name="Chen C."/>
            <person name="Shaw J."/>
            <person name="Wu H."/>
            <person name="Hsiao K."/>
            <person name="Chao Y."/>
            <person name="Chu M."/>
            <person name="Cheng C."/>
            <person name="Hour A."/>
            <person name="Lee P."/>
            <person name="Lin S."/>
            <person name="Lin Y."/>
            <person name="Liou J."/>
            <person name="Liu S."/>
            <person name="Hsing Y."/>
            <person name="Raghuvanshi S."/>
            <person name="Mohanty A."/>
            <person name="Bharti A.K."/>
            <person name="Gaur A."/>
            <person name="Gupta V."/>
            <person name="Kumar D."/>
            <person name="Ravi V."/>
            <person name="Vij S."/>
            <person name="Kapur A."/>
            <person name="Khurana P."/>
            <person name="Khurana P."/>
            <person name="Khurana J.P."/>
            <person name="Tyagi A.K."/>
            <person name="Gaikwad K."/>
            <person name="Singh A."/>
            <person name="Dalal V."/>
            <person name="Srivastava S."/>
            <person name="Dixit A."/>
            <person name="Pal A.K."/>
            <person name="Ghazi I.A."/>
            <person name="Yadav M."/>
            <person name="Pandit A."/>
            <person name="Bhargava A."/>
            <person name="Sureshbabu K."/>
            <person name="Batra K."/>
            <person name="Sharma T.R."/>
            <person name="Mohapatra T."/>
            <person name="Singh N.K."/>
            <person name="Messing J."/>
            <person name="Nelson A.B."/>
            <person name="Fuks G."/>
            <person name="Kavchok S."/>
            <person name="Keizer G."/>
            <person name="Linton E."/>
            <person name="Llaca V."/>
            <person name="Song R."/>
            <person name="Tanyolac B."/>
            <person name="Young S."/>
            <person name="Ho-Il K."/>
            <person name="Hahn J.H."/>
            <person name="Sangsakoo G."/>
            <person name="Vanavichit A."/>
            <person name="de Mattos Luiz.A.T."/>
            <person name="Zimmer P.D."/>
            <person name="Malone G."/>
            <person name="Dellagostin O."/>
            <person name="de Oliveira A.C."/>
            <person name="Bevan M."/>
            <person name="Bancroft I."/>
            <person name="Minx P."/>
            <person name="Cordum H."/>
            <person name="Wilson R."/>
            <person name="Cheng Z."/>
            <person name="Jin W."/>
            <person name="Jiang J."/>
            <person name="Leong S.A."/>
            <person name="Iwama H."/>
            <person name="Gojobori T."/>
            <person name="Itoh T."/>
            <person name="Niimura Y."/>
            <person name="Fujii Y."/>
            <person name="Habara T."/>
            <person name="Sakai H."/>
            <person name="Sato Y."/>
            <person name="Wilson G."/>
            <person name="Kumar K."/>
            <person name="McCouch S."/>
            <person name="Juretic N."/>
            <person name="Hoen D."/>
            <person name="Wright S."/>
            <person name="Bruskiewich R."/>
            <person name="Bureau T."/>
            <person name="Miyao A."/>
            <person name="Hirochika H."/>
            <person name="Nishikawa T."/>
            <person name="Kadowaki K."/>
            <person name="Sugiura M."/>
            <person name="Burr B."/>
            <person name="Sasaki T."/>
        </authorList>
    </citation>
    <scope>NUCLEOTIDE SEQUENCE [LARGE SCALE GENOMIC DNA]</scope>
    <source>
        <strain evidence="3">cv. Nipponbare</strain>
    </source>
</reference>
<evidence type="ECO:0000256" key="1">
    <source>
        <dbReference type="SAM" id="MobiDB-lite"/>
    </source>
</evidence>
<reference evidence="2 3" key="2">
    <citation type="journal article" date="2013" name="Plant Cell Physiol.">
        <title>Rice Annotation Project Database (RAP-DB): an integrative and interactive database for rice genomics.</title>
        <authorList>
            <person name="Sakai H."/>
            <person name="Lee S.S."/>
            <person name="Tanaka T."/>
            <person name="Numa H."/>
            <person name="Kim J."/>
            <person name="Kawahara Y."/>
            <person name="Wakimoto H."/>
            <person name="Yang C.C."/>
            <person name="Iwamoto M."/>
            <person name="Abe T."/>
            <person name="Yamada Y."/>
            <person name="Muto A."/>
            <person name="Inokuchi H."/>
            <person name="Ikemura T."/>
            <person name="Matsumoto T."/>
            <person name="Sasaki T."/>
            <person name="Itoh T."/>
        </authorList>
    </citation>
    <scope>NUCLEOTIDE SEQUENCE [LARGE SCALE GENOMIC DNA]</scope>
    <source>
        <strain evidence="3">cv. Nipponbare</strain>
    </source>
</reference>
<dbReference type="EMBL" id="AP014961">
    <property type="protein sequence ID" value="BAS92648.1"/>
    <property type="molecule type" value="Genomic_DNA"/>
</dbReference>
<proteinExistence type="predicted"/>
<protein>
    <submittedName>
        <fullName evidence="2">Os05g0192200 protein</fullName>
    </submittedName>
</protein>
<feature type="non-terminal residue" evidence="2">
    <location>
        <position position="1"/>
    </location>
</feature>
<organism evidence="2 3">
    <name type="scientific">Oryza sativa subsp. japonica</name>
    <name type="common">Rice</name>
    <dbReference type="NCBI Taxonomy" id="39947"/>
    <lineage>
        <taxon>Eukaryota</taxon>
        <taxon>Viridiplantae</taxon>
        <taxon>Streptophyta</taxon>
        <taxon>Embryophyta</taxon>
        <taxon>Tracheophyta</taxon>
        <taxon>Spermatophyta</taxon>
        <taxon>Magnoliopsida</taxon>
        <taxon>Liliopsida</taxon>
        <taxon>Poales</taxon>
        <taxon>Poaceae</taxon>
        <taxon>BOP clade</taxon>
        <taxon>Oryzoideae</taxon>
        <taxon>Oryzeae</taxon>
        <taxon>Oryzinae</taxon>
        <taxon>Oryza</taxon>
        <taxon>Oryza sativa</taxon>
    </lineage>
</organism>
<feature type="region of interest" description="Disordered" evidence="1">
    <location>
        <begin position="60"/>
        <end position="107"/>
    </location>
</feature>
<dbReference type="AlphaFoldDB" id="A0A0P0WIT8"/>
<dbReference type="InParanoid" id="A0A0P0WIT8"/>
<evidence type="ECO:0000313" key="2">
    <source>
        <dbReference type="EMBL" id="BAS92648.1"/>
    </source>
</evidence>
<name>A0A0P0WIT8_ORYSJ</name>
<dbReference type="Proteomes" id="UP000059680">
    <property type="component" value="Chromosome 5"/>
</dbReference>